<dbReference type="GO" id="GO:0005886">
    <property type="term" value="C:plasma membrane"/>
    <property type="evidence" value="ECO:0007669"/>
    <property type="project" value="UniProtKB-SubCell"/>
</dbReference>
<feature type="transmembrane region" description="Helical" evidence="7">
    <location>
        <begin position="134"/>
        <end position="155"/>
    </location>
</feature>
<keyword evidence="9" id="KW-1185">Reference proteome</keyword>
<dbReference type="RefSeq" id="WP_162085431.1">
    <property type="nucleotide sequence ID" value="NZ_AP021881.1"/>
</dbReference>
<dbReference type="PANTHER" id="PTHR43266">
    <property type="entry name" value="MACROLIDE-EFFLUX PROTEIN"/>
    <property type="match status" value="1"/>
</dbReference>
<keyword evidence="5 7" id="KW-1133">Transmembrane helix</keyword>
<dbReference type="Gene3D" id="1.20.1250.20">
    <property type="entry name" value="MFS general substrate transporter like domains"/>
    <property type="match status" value="1"/>
</dbReference>
<evidence type="ECO:0000256" key="2">
    <source>
        <dbReference type="ARBA" id="ARBA00022448"/>
    </source>
</evidence>
<feature type="transmembrane region" description="Helical" evidence="7">
    <location>
        <begin position="251"/>
        <end position="269"/>
    </location>
</feature>
<feature type="transmembrane region" description="Helical" evidence="7">
    <location>
        <begin position="281"/>
        <end position="298"/>
    </location>
</feature>
<dbReference type="KEGG" id="sniv:SFSGTM_24080"/>
<feature type="transmembrane region" description="Helical" evidence="7">
    <location>
        <begin position="304"/>
        <end position="325"/>
    </location>
</feature>
<evidence type="ECO:0000256" key="4">
    <source>
        <dbReference type="ARBA" id="ARBA00022692"/>
    </source>
</evidence>
<evidence type="ECO:0000256" key="6">
    <source>
        <dbReference type="ARBA" id="ARBA00023136"/>
    </source>
</evidence>
<feature type="transmembrane region" description="Helical" evidence="7">
    <location>
        <begin position="370"/>
        <end position="388"/>
    </location>
</feature>
<dbReference type="Pfam" id="PF07690">
    <property type="entry name" value="MFS_1"/>
    <property type="match status" value="1"/>
</dbReference>
<keyword evidence="2" id="KW-0813">Transport</keyword>
<feature type="transmembrane region" description="Helical" evidence="7">
    <location>
        <begin position="161"/>
        <end position="180"/>
    </location>
</feature>
<keyword evidence="6 7" id="KW-0472">Membrane</keyword>
<keyword evidence="3" id="KW-1003">Cell membrane</keyword>
<dbReference type="InterPro" id="IPR036259">
    <property type="entry name" value="MFS_trans_sf"/>
</dbReference>
<organism evidence="8 9">
    <name type="scientific">Sulfuriferula nivalis</name>
    <dbReference type="NCBI Taxonomy" id="2675298"/>
    <lineage>
        <taxon>Bacteria</taxon>
        <taxon>Pseudomonadati</taxon>
        <taxon>Pseudomonadota</taxon>
        <taxon>Betaproteobacteria</taxon>
        <taxon>Nitrosomonadales</taxon>
        <taxon>Sulfuricellaceae</taxon>
        <taxon>Sulfuriferula</taxon>
    </lineage>
</organism>
<feature type="transmembrane region" description="Helical" evidence="7">
    <location>
        <begin position="345"/>
        <end position="364"/>
    </location>
</feature>
<dbReference type="SUPFAM" id="SSF103473">
    <property type="entry name" value="MFS general substrate transporter"/>
    <property type="match status" value="1"/>
</dbReference>
<reference evidence="9" key="1">
    <citation type="submission" date="2019-11" db="EMBL/GenBank/DDBJ databases">
        <title>Isolation and characterization of a novel species in the genus Sulfuriferula.</title>
        <authorList>
            <person name="Mochizuki J."/>
            <person name="Kojima H."/>
            <person name="Fukui M."/>
        </authorList>
    </citation>
    <scope>NUCLEOTIDE SEQUENCE [LARGE SCALE GENOMIC DNA]</scope>
    <source>
        <strain evidence="9">SGTM</strain>
    </source>
</reference>
<feature type="transmembrane region" description="Helical" evidence="7">
    <location>
        <begin position="89"/>
        <end position="113"/>
    </location>
</feature>
<keyword evidence="4 7" id="KW-0812">Transmembrane</keyword>
<gene>
    <name evidence="8" type="primary">lplT</name>
    <name evidence="8" type="ORF">SFSGTM_24080</name>
</gene>
<evidence type="ECO:0000313" key="9">
    <source>
        <dbReference type="Proteomes" id="UP000463939"/>
    </source>
</evidence>
<dbReference type="InterPro" id="IPR011701">
    <property type="entry name" value="MFS"/>
</dbReference>
<evidence type="ECO:0000313" key="8">
    <source>
        <dbReference type="EMBL" id="BBP01700.1"/>
    </source>
</evidence>
<protein>
    <submittedName>
        <fullName evidence="8">Lysophospholipid transporter LplT</fullName>
    </submittedName>
</protein>
<proteinExistence type="predicted"/>
<dbReference type="PANTHER" id="PTHR43266:SF2">
    <property type="entry name" value="MAJOR FACILITATOR SUPERFAMILY (MFS) PROFILE DOMAIN-CONTAINING PROTEIN"/>
    <property type="match status" value="1"/>
</dbReference>
<dbReference type="GO" id="GO:0022857">
    <property type="term" value="F:transmembrane transporter activity"/>
    <property type="evidence" value="ECO:0007669"/>
    <property type="project" value="InterPro"/>
</dbReference>
<feature type="transmembrane region" description="Helical" evidence="7">
    <location>
        <begin position="47"/>
        <end position="69"/>
    </location>
</feature>
<evidence type="ECO:0000256" key="5">
    <source>
        <dbReference type="ARBA" id="ARBA00022989"/>
    </source>
</evidence>
<dbReference type="AlphaFoldDB" id="A0A809SID2"/>
<feature type="transmembrane region" description="Helical" evidence="7">
    <location>
        <begin position="12"/>
        <end position="35"/>
    </location>
</feature>
<dbReference type="NCBIfam" id="NF008397">
    <property type="entry name" value="PRK11195.1"/>
    <property type="match status" value="1"/>
</dbReference>
<comment type="subcellular location">
    <subcellularLocation>
        <location evidence="1">Cell membrane</location>
        <topology evidence="1">Multi-pass membrane protein</topology>
    </subcellularLocation>
</comment>
<evidence type="ECO:0000256" key="7">
    <source>
        <dbReference type="SAM" id="Phobius"/>
    </source>
</evidence>
<feature type="transmembrane region" description="Helical" evidence="7">
    <location>
        <begin position="214"/>
        <end position="239"/>
    </location>
</feature>
<evidence type="ECO:0000256" key="1">
    <source>
        <dbReference type="ARBA" id="ARBA00004651"/>
    </source>
</evidence>
<dbReference type="Proteomes" id="UP000463939">
    <property type="component" value="Chromosome"/>
</dbReference>
<dbReference type="EMBL" id="AP021881">
    <property type="protein sequence ID" value="BBP01700.1"/>
    <property type="molecule type" value="Genomic_DNA"/>
</dbReference>
<name>A0A809SID2_9PROT</name>
<evidence type="ECO:0000256" key="3">
    <source>
        <dbReference type="ARBA" id="ARBA00022475"/>
    </source>
</evidence>
<sequence>MANLNLELKSRPMFALLTAQFLSALADNALLIALIASMKSAGQAQHISWLQIGFVVPFIVLAPFVGALADAYPKGRVMLVGNTVKLVGTLLVVAQVSPVVSYVIVGIGATLYSPAKYGILTQFFHVDKLVRANSWLEGSTIAAILLGVVLGGWLADQSVRLALLSVVGIYVLAAVLNLFIPKIVAEHEMQQWRMHKLITEFLNSLMKLIKDPQALVSLLGTSLFWGSGATLRLMLFIWVPLALGIMDNQTPANLMGVLSIGIVIGAIIAAKFVTLDNVNKVFVVGLFIGPIIMLLSLQHAIYGVALLLVLLGVAGGLFVVPLNALLQQRGHVTVGAGHALAIQNLFENITMLVLVSGYSGIANYSVTADMFVLGLLMLVCITGLMLKIRRQC</sequence>
<accession>A0A809SID2</accession>